<evidence type="ECO:0000313" key="2">
    <source>
        <dbReference type="Proteomes" id="UP000324897"/>
    </source>
</evidence>
<comment type="caution">
    <text evidence="1">The sequence shown here is derived from an EMBL/GenBank/DDBJ whole genome shotgun (WGS) entry which is preliminary data.</text>
</comment>
<dbReference type="Proteomes" id="UP000324897">
    <property type="component" value="Unassembled WGS sequence"/>
</dbReference>
<keyword evidence="2" id="KW-1185">Reference proteome</keyword>
<reference evidence="1 2" key="1">
    <citation type="journal article" date="2019" name="Sci. Rep.">
        <title>A high-quality genome of Eragrostis curvula grass provides insights into Poaceae evolution and supports new strategies to enhance forage quality.</title>
        <authorList>
            <person name="Carballo J."/>
            <person name="Santos B.A.C.M."/>
            <person name="Zappacosta D."/>
            <person name="Garbus I."/>
            <person name="Selva J.P."/>
            <person name="Gallo C.A."/>
            <person name="Diaz A."/>
            <person name="Albertini E."/>
            <person name="Caccamo M."/>
            <person name="Echenique V."/>
        </authorList>
    </citation>
    <scope>NUCLEOTIDE SEQUENCE [LARGE SCALE GENOMIC DNA]</scope>
    <source>
        <strain evidence="2">cv. Victoria</strain>
        <tissue evidence="1">Leaf</tissue>
    </source>
</reference>
<dbReference type="AlphaFoldDB" id="A0A5J9T466"/>
<evidence type="ECO:0000313" key="1">
    <source>
        <dbReference type="EMBL" id="TVU05788.1"/>
    </source>
</evidence>
<protein>
    <submittedName>
        <fullName evidence="1">Uncharacterized protein</fullName>
    </submittedName>
</protein>
<proteinExistence type="predicted"/>
<feature type="non-terminal residue" evidence="1">
    <location>
        <position position="1"/>
    </location>
</feature>
<organism evidence="1 2">
    <name type="scientific">Eragrostis curvula</name>
    <name type="common">weeping love grass</name>
    <dbReference type="NCBI Taxonomy" id="38414"/>
    <lineage>
        <taxon>Eukaryota</taxon>
        <taxon>Viridiplantae</taxon>
        <taxon>Streptophyta</taxon>
        <taxon>Embryophyta</taxon>
        <taxon>Tracheophyta</taxon>
        <taxon>Spermatophyta</taxon>
        <taxon>Magnoliopsida</taxon>
        <taxon>Liliopsida</taxon>
        <taxon>Poales</taxon>
        <taxon>Poaceae</taxon>
        <taxon>PACMAD clade</taxon>
        <taxon>Chloridoideae</taxon>
        <taxon>Eragrostideae</taxon>
        <taxon>Eragrostidinae</taxon>
        <taxon>Eragrostis</taxon>
    </lineage>
</organism>
<gene>
    <name evidence="1" type="ORF">EJB05_48971</name>
</gene>
<dbReference type="EMBL" id="RWGY01000051">
    <property type="protein sequence ID" value="TVU05788.1"/>
    <property type="molecule type" value="Genomic_DNA"/>
</dbReference>
<name>A0A5J9T466_9POAL</name>
<sequence length="68" mass="7728">MDMPCTLPFLFHKPLIKIAERHQHAILKQTSENLLNLLQNVLLKLLANARGLKPLMEHPDGFIVANCD</sequence>
<accession>A0A5J9T466</accession>
<dbReference type="Gramene" id="TVU05788">
    <property type="protein sequence ID" value="TVU05788"/>
    <property type="gene ID" value="EJB05_48971"/>
</dbReference>